<protein>
    <recommendedName>
        <fullName evidence="1">Phosphoribosylglycinamide synthetase N-terminal domain-containing protein</fullName>
    </recommendedName>
</protein>
<dbReference type="GO" id="GO:0009113">
    <property type="term" value="P:purine nucleobase biosynthetic process"/>
    <property type="evidence" value="ECO:0007669"/>
    <property type="project" value="InterPro"/>
</dbReference>
<name>A0A1G2BV02_9BACT</name>
<dbReference type="Pfam" id="PF02844">
    <property type="entry name" value="GARS_N"/>
    <property type="match status" value="1"/>
</dbReference>
<dbReference type="STRING" id="1798551.A3B30_01660"/>
<evidence type="ECO:0000313" key="3">
    <source>
        <dbReference type="Proteomes" id="UP000178248"/>
    </source>
</evidence>
<proteinExistence type="predicted"/>
<accession>A0A1G2BV02</accession>
<gene>
    <name evidence="2" type="ORF">A3B30_01660</name>
</gene>
<dbReference type="InterPro" id="IPR016185">
    <property type="entry name" value="PreATP-grasp_dom_sf"/>
</dbReference>
<dbReference type="Proteomes" id="UP000178248">
    <property type="component" value="Unassembled WGS sequence"/>
</dbReference>
<reference evidence="2 3" key="1">
    <citation type="journal article" date="2016" name="Nat. Commun.">
        <title>Thousands of microbial genomes shed light on interconnected biogeochemical processes in an aquifer system.</title>
        <authorList>
            <person name="Anantharaman K."/>
            <person name="Brown C.T."/>
            <person name="Hug L.A."/>
            <person name="Sharon I."/>
            <person name="Castelle C.J."/>
            <person name="Probst A.J."/>
            <person name="Thomas B.C."/>
            <person name="Singh A."/>
            <person name="Wilkins M.J."/>
            <person name="Karaoz U."/>
            <person name="Brodie E.L."/>
            <person name="Williams K.H."/>
            <person name="Hubbard S.S."/>
            <person name="Banfield J.F."/>
        </authorList>
    </citation>
    <scope>NUCLEOTIDE SEQUENCE [LARGE SCALE GENOMIC DNA]</scope>
</reference>
<sequence>MSVNVLVVDGGARGHALLWELSQSSSVGTLAMAREAAYAAVARIRFKGMQFKKDISLVAG</sequence>
<feature type="domain" description="Phosphoribosylglycinamide synthetase N-terminal" evidence="1">
    <location>
        <begin position="4"/>
        <end position="40"/>
    </location>
</feature>
<dbReference type="GO" id="GO:0004637">
    <property type="term" value="F:phosphoribosylamine-glycine ligase activity"/>
    <property type="evidence" value="ECO:0007669"/>
    <property type="project" value="InterPro"/>
</dbReference>
<dbReference type="AlphaFoldDB" id="A0A1G2BV02"/>
<evidence type="ECO:0000259" key="1">
    <source>
        <dbReference type="Pfam" id="PF02844"/>
    </source>
</evidence>
<evidence type="ECO:0000313" key="2">
    <source>
        <dbReference type="EMBL" id="OGY92037.1"/>
    </source>
</evidence>
<dbReference type="Gene3D" id="3.40.50.20">
    <property type="match status" value="1"/>
</dbReference>
<dbReference type="EMBL" id="MHKM01000005">
    <property type="protein sequence ID" value="OGY92037.1"/>
    <property type="molecule type" value="Genomic_DNA"/>
</dbReference>
<comment type="caution">
    <text evidence="2">The sequence shown here is derived from an EMBL/GenBank/DDBJ whole genome shotgun (WGS) entry which is preliminary data.</text>
</comment>
<organism evidence="2 3">
    <name type="scientific">Candidatus Komeilibacteria bacterium RIFCSPLOWO2_01_FULL_52_15</name>
    <dbReference type="NCBI Taxonomy" id="1798551"/>
    <lineage>
        <taxon>Bacteria</taxon>
        <taxon>Candidatus Komeiliibacteriota</taxon>
    </lineage>
</organism>
<dbReference type="InterPro" id="IPR020562">
    <property type="entry name" value="PRibGlycinamide_synth_N"/>
</dbReference>
<dbReference type="SUPFAM" id="SSF52440">
    <property type="entry name" value="PreATP-grasp domain"/>
    <property type="match status" value="1"/>
</dbReference>